<evidence type="ECO:0000313" key="5">
    <source>
        <dbReference type="Proteomes" id="UP000215596"/>
    </source>
</evidence>
<evidence type="ECO:0000259" key="3">
    <source>
        <dbReference type="PROSITE" id="PS51186"/>
    </source>
</evidence>
<proteinExistence type="predicted"/>
<comment type="caution">
    <text evidence="4">The sequence shown here is derived from an EMBL/GenBank/DDBJ whole genome shotgun (WGS) entry which is preliminary data.</text>
</comment>
<organism evidence="4 5">
    <name type="scientific">Paenibacillus campinasensis</name>
    <dbReference type="NCBI Taxonomy" id="66347"/>
    <lineage>
        <taxon>Bacteria</taxon>
        <taxon>Bacillati</taxon>
        <taxon>Bacillota</taxon>
        <taxon>Bacilli</taxon>
        <taxon>Bacillales</taxon>
        <taxon>Paenibacillaceae</taxon>
        <taxon>Paenibacillus</taxon>
    </lineage>
</organism>
<protein>
    <submittedName>
        <fullName evidence="4">N-acetyltransferase</fullName>
    </submittedName>
</protein>
<dbReference type="NCBIfam" id="NF007853">
    <property type="entry name" value="PRK10562.1"/>
    <property type="match status" value="1"/>
</dbReference>
<keyword evidence="1 4" id="KW-0808">Transferase</keyword>
<dbReference type="EMBL" id="NPBY01000044">
    <property type="protein sequence ID" value="PAD75701.1"/>
    <property type="molecule type" value="Genomic_DNA"/>
</dbReference>
<keyword evidence="2" id="KW-0012">Acyltransferase</keyword>
<dbReference type="Pfam" id="PF13508">
    <property type="entry name" value="Acetyltransf_7"/>
    <property type="match status" value="1"/>
</dbReference>
<evidence type="ECO:0000256" key="1">
    <source>
        <dbReference type="ARBA" id="ARBA00022679"/>
    </source>
</evidence>
<accession>A0A268ERI3</accession>
<dbReference type="Gene3D" id="3.40.630.30">
    <property type="match status" value="1"/>
</dbReference>
<dbReference type="Proteomes" id="UP000215596">
    <property type="component" value="Unassembled WGS sequence"/>
</dbReference>
<gene>
    <name evidence="4" type="ORF">CHH67_13730</name>
</gene>
<evidence type="ECO:0000256" key="2">
    <source>
        <dbReference type="ARBA" id="ARBA00023315"/>
    </source>
</evidence>
<feature type="domain" description="N-acetyltransferase" evidence="3">
    <location>
        <begin position="1"/>
        <end position="143"/>
    </location>
</feature>
<reference evidence="4 5" key="1">
    <citation type="submission" date="2017-07" db="EMBL/GenBank/DDBJ databases">
        <title>Isolation and whole genome analysis of endospore-forming bacteria from heroin.</title>
        <authorList>
            <person name="Kalinowski J."/>
            <person name="Ahrens B."/>
            <person name="Al-Dilaimi A."/>
            <person name="Winkler A."/>
            <person name="Wibberg D."/>
            <person name="Schleenbecker U."/>
            <person name="Ruckert C."/>
            <person name="Wolfel R."/>
            <person name="Grass G."/>
        </authorList>
    </citation>
    <scope>NUCLEOTIDE SEQUENCE [LARGE SCALE GENOMIC DNA]</scope>
    <source>
        <strain evidence="4 5">7537-G1</strain>
    </source>
</reference>
<dbReference type="AlphaFoldDB" id="A0A268ERI3"/>
<dbReference type="RefSeq" id="WP_095265767.1">
    <property type="nucleotide sequence ID" value="NZ_NPBY01000044.1"/>
</dbReference>
<dbReference type="InterPro" id="IPR000182">
    <property type="entry name" value="GNAT_dom"/>
</dbReference>
<dbReference type="InterPro" id="IPR016181">
    <property type="entry name" value="Acyl_CoA_acyltransferase"/>
</dbReference>
<dbReference type="PANTHER" id="PTHR43800:SF1">
    <property type="entry name" value="PEPTIDYL-LYSINE N-ACETYLTRANSFERASE YJAB"/>
    <property type="match status" value="1"/>
</dbReference>
<dbReference type="SUPFAM" id="SSF55729">
    <property type="entry name" value="Acyl-CoA N-acyltransferases (Nat)"/>
    <property type="match status" value="1"/>
</dbReference>
<dbReference type="CDD" id="cd04301">
    <property type="entry name" value="NAT_SF"/>
    <property type="match status" value="1"/>
</dbReference>
<dbReference type="PROSITE" id="PS51186">
    <property type="entry name" value="GNAT"/>
    <property type="match status" value="1"/>
</dbReference>
<dbReference type="PANTHER" id="PTHR43800">
    <property type="entry name" value="PEPTIDYL-LYSINE N-ACETYLTRANSFERASE YJAB"/>
    <property type="match status" value="1"/>
</dbReference>
<evidence type="ECO:0000313" key="4">
    <source>
        <dbReference type="EMBL" id="PAD75701.1"/>
    </source>
</evidence>
<name>A0A268ERI3_9BACL</name>
<dbReference type="GO" id="GO:0016747">
    <property type="term" value="F:acyltransferase activity, transferring groups other than amino-acyl groups"/>
    <property type="evidence" value="ECO:0007669"/>
    <property type="project" value="InterPro"/>
</dbReference>
<sequence>MNIRLMEERDQDSMIELWLRGSEQAHHFIPMEYWSSKQSEMKNVYLPMSESYVLEIDGHIRGFISIVGSYLAALFIDPEYQSQGYGRKLLDHIKSRQERLELKVYKANEQAVQFYSRHGFKVQQEMLDPDTRQPEYLMEWTKSK</sequence>
<dbReference type="OrthoDB" id="9789605at2"/>